<dbReference type="InterPro" id="IPR011990">
    <property type="entry name" value="TPR-like_helical_dom_sf"/>
</dbReference>
<feature type="region of interest" description="Disordered" evidence="4">
    <location>
        <begin position="763"/>
        <end position="784"/>
    </location>
</feature>
<evidence type="ECO:0000256" key="1">
    <source>
        <dbReference type="ARBA" id="ARBA00004123"/>
    </source>
</evidence>
<dbReference type="GeneID" id="106816217"/>
<dbReference type="SMART" id="SM00386">
    <property type="entry name" value="HAT"/>
    <property type="match status" value="7"/>
</dbReference>
<feature type="compositionally biased region" description="Low complexity" evidence="4">
    <location>
        <begin position="1344"/>
        <end position="1361"/>
    </location>
</feature>
<comment type="subcellular location">
    <subcellularLocation>
        <location evidence="1">Nucleus</location>
    </subcellularLocation>
</comment>
<dbReference type="SUPFAM" id="SSF48452">
    <property type="entry name" value="TPR-like"/>
    <property type="match status" value="2"/>
</dbReference>
<feature type="region of interest" description="Disordered" evidence="4">
    <location>
        <begin position="61"/>
        <end position="192"/>
    </location>
</feature>
<dbReference type="Pfam" id="PF08424">
    <property type="entry name" value="NRDE-2"/>
    <property type="match status" value="1"/>
</dbReference>
<dbReference type="InterPro" id="IPR013633">
    <property type="entry name" value="NRDE-2"/>
</dbReference>
<evidence type="ECO:0000256" key="2">
    <source>
        <dbReference type="ARBA" id="ARBA00009265"/>
    </source>
</evidence>
<evidence type="ECO:0000256" key="3">
    <source>
        <dbReference type="ARBA" id="ARBA00023242"/>
    </source>
</evidence>
<evidence type="ECO:0000313" key="6">
    <source>
        <dbReference type="RefSeq" id="XP_014676277.1"/>
    </source>
</evidence>
<feature type="compositionally biased region" description="Acidic residues" evidence="4">
    <location>
        <begin position="1376"/>
        <end position="1386"/>
    </location>
</feature>
<feature type="region of interest" description="Disordered" evidence="4">
    <location>
        <begin position="647"/>
        <end position="680"/>
    </location>
</feature>
<name>A0ABM1EVQ6_PRICU</name>
<evidence type="ECO:0000256" key="4">
    <source>
        <dbReference type="SAM" id="MobiDB-lite"/>
    </source>
</evidence>
<keyword evidence="3" id="KW-0539">Nucleus</keyword>
<dbReference type="Gene3D" id="1.25.40.10">
    <property type="entry name" value="Tetratricopeptide repeat domain"/>
    <property type="match status" value="1"/>
</dbReference>
<dbReference type="Proteomes" id="UP000695022">
    <property type="component" value="Unplaced"/>
</dbReference>
<protein>
    <submittedName>
        <fullName evidence="6">Protein NRDE2 homolog</fullName>
    </submittedName>
</protein>
<proteinExistence type="inferred from homology"/>
<dbReference type="RefSeq" id="XP_014676277.1">
    <property type="nucleotide sequence ID" value="XM_014820791.1"/>
</dbReference>
<feature type="compositionally biased region" description="Basic and acidic residues" evidence="4">
    <location>
        <begin position="1362"/>
        <end position="1375"/>
    </location>
</feature>
<feature type="compositionally biased region" description="Basic and acidic residues" evidence="4">
    <location>
        <begin position="94"/>
        <end position="136"/>
    </location>
</feature>
<dbReference type="PANTHER" id="PTHR13471:SF0">
    <property type="entry name" value="NUCLEAR EXOSOME REGULATOR NRDE2"/>
    <property type="match status" value="1"/>
</dbReference>
<dbReference type="PANTHER" id="PTHR13471">
    <property type="entry name" value="TETRATRICOPEPTIDE-LIKE HELICAL"/>
    <property type="match status" value="1"/>
</dbReference>
<gene>
    <name evidence="6" type="primary">LOC106816217</name>
</gene>
<feature type="compositionally biased region" description="Basic residues" evidence="4">
    <location>
        <begin position="137"/>
        <end position="162"/>
    </location>
</feature>
<evidence type="ECO:0000313" key="5">
    <source>
        <dbReference type="Proteomes" id="UP000695022"/>
    </source>
</evidence>
<feature type="compositionally biased region" description="Acidic residues" evidence="4">
    <location>
        <begin position="664"/>
        <end position="673"/>
    </location>
</feature>
<keyword evidence="5" id="KW-1185">Reference proteome</keyword>
<organism evidence="5 6">
    <name type="scientific">Priapulus caudatus</name>
    <name type="common">Priapulid worm</name>
    <dbReference type="NCBI Taxonomy" id="37621"/>
    <lineage>
        <taxon>Eukaryota</taxon>
        <taxon>Metazoa</taxon>
        <taxon>Ecdysozoa</taxon>
        <taxon>Scalidophora</taxon>
        <taxon>Priapulida</taxon>
        <taxon>Priapulimorpha</taxon>
        <taxon>Priapulimorphida</taxon>
        <taxon>Priapulidae</taxon>
        <taxon>Priapulus</taxon>
    </lineage>
</organism>
<feature type="region of interest" description="Disordered" evidence="4">
    <location>
        <begin position="1262"/>
        <end position="1408"/>
    </location>
</feature>
<comment type="similarity">
    <text evidence="2">Belongs to the NRDE2 family.</text>
</comment>
<sequence length="1408" mass="156205">MEDATKTKTSLFPAFSSGLSQHLISIDSDTSDTKCELSWLHNPSFAEESLSKIKYSQDNISEDRISDEQNIDVTSKTAEGYDTTKRKPTKLKKAREESESELVGKHDTVVRSRREDNGRSRRNRSSDSDSSSDRSVSRRSKRGKTKKKHRHSHKKKKRKHGRTNGSDDEDKHHKKKKEKEDKEETRLPSGASKMVFLEEVGVQPEHAFRIDRQRDMNNLRCGSIYKAHVSRYWPTRAHRSLGMDDATRRLFALPATRPMRYCDRDVARAVRRERSLDLSRPASAARSPPDTAAGFIPVVASTARVPGVELPVAVASHLVPQLPVTAASHPGVGHPFAAASHPVTVASYPVPQLPVEEIPLPVDAIPLLGSSLRVLGDKDSLGIIDRATQAYVHGGVPTEVVDDEGAGIGVVEGVSDEVGRRVAKYNRRLREHPEDADAWLEFLSFQDELLRDAAAAGGGQRAPPRRAVLEKKMAIVEKALGAVPRAAAVPLHVAKLDIGAELWEKERLLKEWERFIFVHPNEARLWQEYLMFRQSHLKTFTFSATFAKYGKCLQTLNAIQERTFTSHQPLPHTPEYMLVRYYLPRHGLGTTRQHSPPVACFQALVEYNCFCPESLAHSVSSQALVAFFETFWDSGVSRIGEDDAPGWAQWMQNKSSGAPQEETPLPEEEDSSEEQDRLEDKIIGEQPPAWRAWTAIERLRESRNWLPWRPGGGRSVDDCEDPDRLVLFDDVSASLFRLDRETLRFELASHFLEFLGAHPEPLHASSSRQERRRRQVASTSPSDVLDVPDSAAVLVAPSSEALAGGAARIRNAFAQLLPRFAAPNLRSALTRAWLRFEVSAAGGVVGRSRAREARRRARELLRDDPACRNDVSLYALYARFEWSLGNRGDARRVFDTAVATVTRAHAGAQRQELGALYRTYAELELGIETGADGIGERAARAETGDREKATALLAALADGGHAGAPVSPTRTLKCQRWYASEVAVATTQHDPSGDFASSYVSDVVCCAGYFLYLTQGVVAACAHFDDIIAALRSECRDGDDDSLFDPGRDSARRHLEAVMASHVSLLTYHVRTSVAPLRRVREVLQVALVEFPDNTQLLQIFLKLEERSQIAGRLRRYFDHVCPKSNTIVPWVYAIYAELSRQKLKAVISDQDEPGMQGATYNRIRSLFERAVASKVCQHLILMWRMYMSFEILHGSQRSAQQLFYRAIAECPWAKVLYMDGIRYFPDEFEDITDLMVEKEVRMRAPTEEIELLLHNAAIEEEPSNAKEEAGNVGDEVSNAKDEADNVGEEASNVGEEASNVGEEAGNTDNAGEEASNVEEGASNMGEEAGNVGEKPSNAKEEAGNVGEEAGNVGEEAGNVGEEARKVGEEARNSEEEAGNVEEEAGNADNALEEANTAGHPREKANQC</sequence>
<reference evidence="6" key="1">
    <citation type="submission" date="2025-08" db="UniProtKB">
        <authorList>
            <consortium name="RefSeq"/>
        </authorList>
    </citation>
    <scope>IDENTIFICATION</scope>
</reference>
<dbReference type="InterPro" id="IPR003107">
    <property type="entry name" value="HAT"/>
</dbReference>
<accession>A0ABM1EVQ6</accession>